<keyword evidence="3" id="KW-1185">Reference proteome</keyword>
<dbReference type="Proteomes" id="UP000091820">
    <property type="component" value="Unassembled WGS sequence"/>
</dbReference>
<dbReference type="VEuPathDB" id="VectorBase:GBRI027497"/>
<proteinExistence type="predicted"/>
<protein>
    <submittedName>
        <fullName evidence="2">Uncharacterized protein</fullName>
    </submittedName>
</protein>
<name>A0A1A9WPU7_9MUSC</name>
<dbReference type="AlphaFoldDB" id="A0A1A9WPU7"/>
<evidence type="ECO:0000313" key="2">
    <source>
        <dbReference type="EnsemblMetazoa" id="GBRI027497-PA"/>
    </source>
</evidence>
<evidence type="ECO:0000256" key="1">
    <source>
        <dbReference type="SAM" id="Phobius"/>
    </source>
</evidence>
<feature type="transmembrane region" description="Helical" evidence="1">
    <location>
        <begin position="120"/>
        <end position="138"/>
    </location>
</feature>
<keyword evidence="1" id="KW-1133">Transmembrane helix</keyword>
<reference evidence="3" key="1">
    <citation type="submission" date="2014-03" db="EMBL/GenBank/DDBJ databases">
        <authorList>
            <person name="Aksoy S."/>
            <person name="Warren W."/>
            <person name="Wilson R.K."/>
        </authorList>
    </citation>
    <scope>NUCLEOTIDE SEQUENCE [LARGE SCALE GENOMIC DNA]</scope>
    <source>
        <strain evidence="3">IAEA</strain>
    </source>
</reference>
<feature type="transmembrane region" description="Helical" evidence="1">
    <location>
        <begin position="89"/>
        <end position="108"/>
    </location>
</feature>
<evidence type="ECO:0000313" key="3">
    <source>
        <dbReference type="Proteomes" id="UP000091820"/>
    </source>
</evidence>
<reference evidence="2" key="2">
    <citation type="submission" date="2020-05" db="UniProtKB">
        <authorList>
            <consortium name="EnsemblMetazoa"/>
        </authorList>
    </citation>
    <scope>IDENTIFICATION</scope>
    <source>
        <strain evidence="2">IAEA</strain>
    </source>
</reference>
<keyword evidence="1" id="KW-0472">Membrane</keyword>
<dbReference type="EnsemblMetazoa" id="GBRI027497-RA">
    <property type="protein sequence ID" value="GBRI027497-PA"/>
    <property type="gene ID" value="GBRI027497"/>
</dbReference>
<organism evidence="2 3">
    <name type="scientific">Glossina brevipalpis</name>
    <dbReference type="NCBI Taxonomy" id="37001"/>
    <lineage>
        <taxon>Eukaryota</taxon>
        <taxon>Metazoa</taxon>
        <taxon>Ecdysozoa</taxon>
        <taxon>Arthropoda</taxon>
        <taxon>Hexapoda</taxon>
        <taxon>Insecta</taxon>
        <taxon>Pterygota</taxon>
        <taxon>Neoptera</taxon>
        <taxon>Endopterygota</taxon>
        <taxon>Diptera</taxon>
        <taxon>Brachycera</taxon>
        <taxon>Muscomorpha</taxon>
        <taxon>Hippoboscoidea</taxon>
        <taxon>Glossinidae</taxon>
        <taxon>Glossina</taxon>
    </lineage>
</organism>
<sequence>MLSTTLQSLSFNNLFKNFELGSSLVNDILAHNVFKENIKILPYSTLVAFITLKNKLKLHRPFIATMSSEHICLVIHFYIKKKCNKIKKLITPILHIVIPTLSTYIHAFEGKYGSNGQSTYNLRQFGALILSLVCYPTYNMLLKHCKQ</sequence>
<accession>A0A1A9WPU7</accession>
<keyword evidence="1" id="KW-0812">Transmembrane</keyword>